<proteinExistence type="predicted"/>
<dbReference type="EMBL" id="GBXM01021198">
    <property type="protein sequence ID" value="JAH87379.1"/>
    <property type="molecule type" value="Transcribed_RNA"/>
</dbReference>
<accession>A0A0E9WAG2</accession>
<reference evidence="1" key="1">
    <citation type="submission" date="2014-11" db="EMBL/GenBank/DDBJ databases">
        <authorList>
            <person name="Amaro Gonzalez C."/>
        </authorList>
    </citation>
    <scope>NUCLEOTIDE SEQUENCE</scope>
</reference>
<sequence>MQTRTASTSVSSLISPSDCKPDTWFRVGNSATVTLPWFSPLLATQLPLSSGKVGSIR</sequence>
<name>A0A0E9WAG2_ANGAN</name>
<protein>
    <submittedName>
        <fullName evidence="1">Uncharacterized protein</fullName>
    </submittedName>
</protein>
<evidence type="ECO:0000313" key="1">
    <source>
        <dbReference type="EMBL" id="JAH87379.1"/>
    </source>
</evidence>
<organism evidence="1">
    <name type="scientific">Anguilla anguilla</name>
    <name type="common">European freshwater eel</name>
    <name type="synonym">Muraena anguilla</name>
    <dbReference type="NCBI Taxonomy" id="7936"/>
    <lineage>
        <taxon>Eukaryota</taxon>
        <taxon>Metazoa</taxon>
        <taxon>Chordata</taxon>
        <taxon>Craniata</taxon>
        <taxon>Vertebrata</taxon>
        <taxon>Euteleostomi</taxon>
        <taxon>Actinopterygii</taxon>
        <taxon>Neopterygii</taxon>
        <taxon>Teleostei</taxon>
        <taxon>Anguilliformes</taxon>
        <taxon>Anguillidae</taxon>
        <taxon>Anguilla</taxon>
    </lineage>
</organism>
<reference evidence="1" key="2">
    <citation type="journal article" date="2015" name="Fish Shellfish Immunol.">
        <title>Early steps in the European eel (Anguilla anguilla)-Vibrio vulnificus interaction in the gills: Role of the RtxA13 toxin.</title>
        <authorList>
            <person name="Callol A."/>
            <person name="Pajuelo D."/>
            <person name="Ebbesson L."/>
            <person name="Teles M."/>
            <person name="MacKenzie S."/>
            <person name="Amaro C."/>
        </authorList>
    </citation>
    <scope>NUCLEOTIDE SEQUENCE</scope>
</reference>
<dbReference type="AlphaFoldDB" id="A0A0E9WAG2"/>